<keyword evidence="3" id="KW-1185">Reference proteome</keyword>
<gene>
    <name evidence="2" type="ORF">N656DRAFT_326403</name>
</gene>
<protein>
    <submittedName>
        <fullName evidence="2">Uncharacterized protein</fullName>
    </submittedName>
</protein>
<proteinExistence type="predicted"/>
<dbReference type="AlphaFoldDB" id="A0AAN6QIT1"/>
<feature type="region of interest" description="Disordered" evidence="1">
    <location>
        <begin position="1"/>
        <end position="44"/>
    </location>
</feature>
<dbReference type="EMBL" id="MU853355">
    <property type="protein sequence ID" value="KAK4109564.1"/>
    <property type="molecule type" value="Genomic_DNA"/>
</dbReference>
<accession>A0AAN6QIT1</accession>
<feature type="compositionally biased region" description="Basic residues" evidence="1">
    <location>
        <begin position="17"/>
        <end position="29"/>
    </location>
</feature>
<organism evidence="2 3">
    <name type="scientific">Canariomyces notabilis</name>
    <dbReference type="NCBI Taxonomy" id="2074819"/>
    <lineage>
        <taxon>Eukaryota</taxon>
        <taxon>Fungi</taxon>
        <taxon>Dikarya</taxon>
        <taxon>Ascomycota</taxon>
        <taxon>Pezizomycotina</taxon>
        <taxon>Sordariomycetes</taxon>
        <taxon>Sordariomycetidae</taxon>
        <taxon>Sordariales</taxon>
        <taxon>Chaetomiaceae</taxon>
        <taxon>Canariomyces</taxon>
    </lineage>
</organism>
<reference evidence="2" key="1">
    <citation type="journal article" date="2023" name="Mol. Phylogenet. Evol.">
        <title>Genome-scale phylogeny and comparative genomics of the fungal order Sordariales.</title>
        <authorList>
            <person name="Hensen N."/>
            <person name="Bonometti L."/>
            <person name="Westerberg I."/>
            <person name="Brannstrom I.O."/>
            <person name="Guillou S."/>
            <person name="Cros-Aarteil S."/>
            <person name="Calhoun S."/>
            <person name="Haridas S."/>
            <person name="Kuo A."/>
            <person name="Mondo S."/>
            <person name="Pangilinan J."/>
            <person name="Riley R."/>
            <person name="LaButti K."/>
            <person name="Andreopoulos B."/>
            <person name="Lipzen A."/>
            <person name="Chen C."/>
            <person name="Yan M."/>
            <person name="Daum C."/>
            <person name="Ng V."/>
            <person name="Clum A."/>
            <person name="Steindorff A."/>
            <person name="Ohm R.A."/>
            <person name="Martin F."/>
            <person name="Silar P."/>
            <person name="Natvig D.O."/>
            <person name="Lalanne C."/>
            <person name="Gautier V."/>
            <person name="Ament-Velasquez S.L."/>
            <person name="Kruys A."/>
            <person name="Hutchinson M.I."/>
            <person name="Powell A.J."/>
            <person name="Barry K."/>
            <person name="Miller A.N."/>
            <person name="Grigoriev I.V."/>
            <person name="Debuchy R."/>
            <person name="Gladieux P."/>
            <person name="Hiltunen Thoren M."/>
            <person name="Johannesson H."/>
        </authorList>
    </citation>
    <scope>NUCLEOTIDE SEQUENCE</scope>
    <source>
        <strain evidence="2">CBS 508.74</strain>
    </source>
</reference>
<dbReference type="GeneID" id="89933377"/>
<comment type="caution">
    <text evidence="2">The sequence shown here is derived from an EMBL/GenBank/DDBJ whole genome shotgun (WGS) entry which is preliminary data.</text>
</comment>
<dbReference type="Proteomes" id="UP001302812">
    <property type="component" value="Unassembled WGS sequence"/>
</dbReference>
<sequence>MMGRMGETDGSGGSLRRQLRATSMHRRPGRYREDDGRPITADRPIWAHPPRIFRADLAAHCAFPSLPLDYPGPGPSELVKAQTNDLSQSNEHRECSDDSSGDTESVSSDDVLDLGSIWSGAAQGMAS</sequence>
<reference evidence="2" key="2">
    <citation type="submission" date="2023-05" db="EMBL/GenBank/DDBJ databases">
        <authorList>
            <consortium name="Lawrence Berkeley National Laboratory"/>
            <person name="Steindorff A."/>
            <person name="Hensen N."/>
            <person name="Bonometti L."/>
            <person name="Westerberg I."/>
            <person name="Brannstrom I.O."/>
            <person name="Guillou S."/>
            <person name="Cros-Aarteil S."/>
            <person name="Calhoun S."/>
            <person name="Haridas S."/>
            <person name="Kuo A."/>
            <person name="Mondo S."/>
            <person name="Pangilinan J."/>
            <person name="Riley R."/>
            <person name="Labutti K."/>
            <person name="Andreopoulos B."/>
            <person name="Lipzen A."/>
            <person name="Chen C."/>
            <person name="Yanf M."/>
            <person name="Daum C."/>
            <person name="Ng V."/>
            <person name="Clum A."/>
            <person name="Ohm R."/>
            <person name="Martin F."/>
            <person name="Silar P."/>
            <person name="Natvig D."/>
            <person name="Lalanne C."/>
            <person name="Gautier V."/>
            <person name="Ament-Velasquez S.L."/>
            <person name="Kruys A."/>
            <person name="Hutchinson M.I."/>
            <person name="Powell A.J."/>
            <person name="Barry K."/>
            <person name="Miller A.N."/>
            <person name="Grigoriev I.V."/>
            <person name="Debuchy R."/>
            <person name="Gladieux P."/>
            <person name="Thoren M.H."/>
            <person name="Johannesson H."/>
        </authorList>
    </citation>
    <scope>NUCLEOTIDE SEQUENCE</scope>
    <source>
        <strain evidence="2">CBS 508.74</strain>
    </source>
</reference>
<evidence type="ECO:0000313" key="3">
    <source>
        <dbReference type="Proteomes" id="UP001302812"/>
    </source>
</evidence>
<dbReference type="RefSeq" id="XP_064667134.1">
    <property type="nucleotide sequence ID" value="XM_064809254.1"/>
</dbReference>
<evidence type="ECO:0000313" key="2">
    <source>
        <dbReference type="EMBL" id="KAK4109564.1"/>
    </source>
</evidence>
<evidence type="ECO:0000256" key="1">
    <source>
        <dbReference type="SAM" id="MobiDB-lite"/>
    </source>
</evidence>
<feature type="region of interest" description="Disordered" evidence="1">
    <location>
        <begin position="67"/>
        <end position="127"/>
    </location>
</feature>
<name>A0AAN6QIT1_9PEZI</name>